<reference evidence="3" key="3">
    <citation type="journal article" date="2018" name="Nature">
        <title>A major lineage of non-tailed dsDNA viruses as unrecognized killers of marine bacteria.</title>
        <authorList>
            <person name="Kauffman K.M."/>
            <person name="Hussain F.A."/>
            <person name="Yang J."/>
            <person name="Arevalo P."/>
            <person name="Brown J.M."/>
            <person name="Chang W.K."/>
            <person name="VanInsberghe D."/>
            <person name="Elsherbini J."/>
            <person name="Sharma R.S."/>
            <person name="Cutler M.B."/>
            <person name="Kelly L."/>
            <person name="Polz M.F."/>
        </authorList>
    </citation>
    <scope>NUCLEOTIDE SEQUENCE</scope>
    <source>
        <strain evidence="3">10N.222.48.A2</strain>
    </source>
</reference>
<accession>A0A2N7NM45</accession>
<organism evidence="3 5">
    <name type="scientific">Vibrio tasmaniensis</name>
    <dbReference type="NCBI Taxonomy" id="212663"/>
    <lineage>
        <taxon>Bacteria</taxon>
        <taxon>Pseudomonadati</taxon>
        <taxon>Pseudomonadota</taxon>
        <taxon>Gammaproteobacteria</taxon>
        <taxon>Vibrionales</taxon>
        <taxon>Vibrionaceae</taxon>
        <taxon>Vibrio</taxon>
    </lineage>
</organism>
<dbReference type="RefSeq" id="WP_102257554.1">
    <property type="nucleotide sequence ID" value="NZ_MDBP01000031.1"/>
</dbReference>
<keyword evidence="3" id="KW-0808">Transferase</keyword>
<dbReference type="Proteomes" id="UP000308018">
    <property type="component" value="Unassembled WGS sequence"/>
</dbReference>
<proteinExistence type="predicted"/>
<feature type="transmembrane region" description="Helical" evidence="1">
    <location>
        <begin position="279"/>
        <end position="301"/>
    </location>
</feature>
<reference evidence="5" key="1">
    <citation type="submission" date="2016-07" db="EMBL/GenBank/DDBJ databases">
        <title>Nontailed viruses are major unrecognized killers of bacteria in the ocean.</title>
        <authorList>
            <person name="Kauffman K."/>
            <person name="Hussain F."/>
            <person name="Yang J."/>
            <person name="Arevalo P."/>
            <person name="Brown J."/>
            <person name="Cutler M."/>
            <person name="Kelly L."/>
            <person name="Polz M.F."/>
        </authorList>
    </citation>
    <scope>NUCLEOTIDE SEQUENCE [LARGE SCALE GENOMIC DNA]</scope>
    <source>
        <strain evidence="5">10N.222.48.A2</strain>
    </source>
</reference>
<feature type="transmembrane region" description="Helical" evidence="1">
    <location>
        <begin position="248"/>
        <end position="267"/>
    </location>
</feature>
<dbReference type="Pfam" id="PF00535">
    <property type="entry name" value="Glycos_transf_2"/>
    <property type="match status" value="1"/>
</dbReference>
<dbReference type="SUPFAM" id="SSF53448">
    <property type="entry name" value="Nucleotide-diphospho-sugar transferases"/>
    <property type="match status" value="1"/>
</dbReference>
<dbReference type="AlphaFoldDB" id="A0A2N7NM45"/>
<evidence type="ECO:0000259" key="2">
    <source>
        <dbReference type="Pfam" id="PF00535"/>
    </source>
</evidence>
<dbReference type="GO" id="GO:0016740">
    <property type="term" value="F:transferase activity"/>
    <property type="evidence" value="ECO:0007669"/>
    <property type="project" value="UniProtKB-KW"/>
</dbReference>
<name>A0A2N7NM45_9VIBR</name>
<dbReference type="InterPro" id="IPR001173">
    <property type="entry name" value="Glyco_trans_2-like"/>
</dbReference>
<evidence type="ECO:0000256" key="1">
    <source>
        <dbReference type="SAM" id="Phobius"/>
    </source>
</evidence>
<dbReference type="Gene3D" id="3.90.550.10">
    <property type="entry name" value="Spore Coat Polysaccharide Biosynthesis Protein SpsA, Chain A"/>
    <property type="match status" value="1"/>
</dbReference>
<keyword evidence="1" id="KW-0472">Membrane</keyword>
<evidence type="ECO:0000313" key="4">
    <source>
        <dbReference type="EMBL" id="TKG28634.1"/>
    </source>
</evidence>
<dbReference type="InterPro" id="IPR029044">
    <property type="entry name" value="Nucleotide-diphossugar_trans"/>
</dbReference>
<dbReference type="CDD" id="cd04179">
    <property type="entry name" value="DPM_DPG-synthase_like"/>
    <property type="match status" value="1"/>
</dbReference>
<keyword evidence="1" id="KW-0812">Transmembrane</keyword>
<reference evidence="4 6" key="4">
    <citation type="submission" date="2019-04" db="EMBL/GenBank/DDBJ databases">
        <title>A reverse ecology approach based on a biological definition of microbial populations.</title>
        <authorList>
            <person name="Arevalo P."/>
            <person name="Vaninsberghe D."/>
            <person name="Elsherbini J."/>
            <person name="Gore J."/>
            <person name="Polz M."/>
        </authorList>
    </citation>
    <scope>NUCLEOTIDE SEQUENCE [LARGE SCALE GENOMIC DNA]</scope>
    <source>
        <strain evidence="4 6">10N.222.45.A8</strain>
    </source>
</reference>
<dbReference type="EMBL" id="SYVV01000039">
    <property type="protein sequence ID" value="TKG28634.1"/>
    <property type="molecule type" value="Genomic_DNA"/>
</dbReference>
<evidence type="ECO:0000313" key="3">
    <source>
        <dbReference type="EMBL" id="PMP16913.1"/>
    </source>
</evidence>
<gene>
    <name evidence="3" type="ORF">BCS92_07175</name>
    <name evidence="4" type="ORF">FC057_20795</name>
</gene>
<evidence type="ECO:0000313" key="6">
    <source>
        <dbReference type="Proteomes" id="UP000308018"/>
    </source>
</evidence>
<comment type="caution">
    <text evidence="3">The sequence shown here is derived from an EMBL/GenBank/DDBJ whole genome shotgun (WGS) entry which is preliminary data.</text>
</comment>
<dbReference type="PANTHER" id="PTHR48090">
    <property type="entry name" value="UNDECAPRENYL-PHOSPHATE 4-DEOXY-4-FORMAMIDO-L-ARABINOSE TRANSFERASE-RELATED"/>
    <property type="match status" value="1"/>
</dbReference>
<dbReference type="InterPro" id="IPR050256">
    <property type="entry name" value="Glycosyltransferase_2"/>
</dbReference>
<reference evidence="3" key="2">
    <citation type="submission" date="2016-07" db="EMBL/GenBank/DDBJ databases">
        <authorList>
            <person name="Wan K."/>
            <person name="Booth B."/>
            <person name="Spirohn K."/>
            <person name="Hao T."/>
            <person name="Hu Y."/>
            <person name="Calderwood M."/>
            <person name="Hill D."/>
            <person name="Mohr S."/>
            <person name="Vidal M."/>
            <person name="Celniker S."/>
            <person name="Perrimon N."/>
        </authorList>
    </citation>
    <scope>NUCLEOTIDE SEQUENCE</scope>
    <source>
        <strain evidence="3">10N.222.48.A2</strain>
    </source>
</reference>
<evidence type="ECO:0000313" key="5">
    <source>
        <dbReference type="Proteomes" id="UP000235579"/>
    </source>
</evidence>
<sequence length="314" mass="35287">MKVAVVIPCFKVKNQICKVLDSIGNEVDKIYVIDDCCPAASGKFVLENNKDTRVQVIFSEVNSGVGGAVMKGYIEALKDGMDIIIKIDGDGQMDPTLIPKFINPIIQGHADYTKGNRFNRIESLILMPTIRKLGNAILSFVNKVSSGYWKVMDPTNGYTAIHRSALLELPLNKISQRYFFESDMLFRLGTIRAVVQDISMDAKYDDEESSLEVKKVIFEFTPLYIKSFFKRIFYAYFLRDFNVASIELILGSIMMLFGFCFGVISWFNSISTGDVTSTGTVMIAVMPIIMGFQLLLSSLHYDITNSPLHPLQKK</sequence>
<dbReference type="Proteomes" id="UP000235579">
    <property type="component" value="Unassembled WGS sequence"/>
</dbReference>
<protein>
    <submittedName>
        <fullName evidence="3">Glycosyl transferase family 2</fullName>
    </submittedName>
    <submittedName>
        <fullName evidence="4">Glycosyltransferase family 2 protein</fullName>
    </submittedName>
</protein>
<keyword evidence="1" id="KW-1133">Transmembrane helix</keyword>
<dbReference type="PANTHER" id="PTHR48090:SF7">
    <property type="entry name" value="RFBJ PROTEIN"/>
    <property type="match status" value="1"/>
</dbReference>
<dbReference type="EMBL" id="MDBP01000031">
    <property type="protein sequence ID" value="PMP16913.1"/>
    <property type="molecule type" value="Genomic_DNA"/>
</dbReference>
<feature type="domain" description="Glycosyltransferase 2-like" evidence="2">
    <location>
        <begin position="5"/>
        <end position="166"/>
    </location>
</feature>